<dbReference type="InterPro" id="IPR052922">
    <property type="entry name" value="Cytidylate_Kinase-2"/>
</dbReference>
<accession>A0A0S4LQ60</accession>
<organism evidence="1 2">
    <name type="scientific">Candidatus Nitrospira nitrificans</name>
    <dbReference type="NCBI Taxonomy" id="1742973"/>
    <lineage>
        <taxon>Bacteria</taxon>
        <taxon>Pseudomonadati</taxon>
        <taxon>Nitrospirota</taxon>
        <taxon>Nitrospiria</taxon>
        <taxon>Nitrospirales</taxon>
        <taxon>Nitrospiraceae</taxon>
        <taxon>Nitrospira</taxon>
    </lineage>
</organism>
<dbReference type="PANTHER" id="PTHR37816">
    <property type="entry name" value="YALI0E33011P"/>
    <property type="match status" value="1"/>
</dbReference>
<evidence type="ECO:0000313" key="2">
    <source>
        <dbReference type="Proteomes" id="UP000198736"/>
    </source>
</evidence>
<reference evidence="2" key="1">
    <citation type="submission" date="2015-10" db="EMBL/GenBank/DDBJ databases">
        <authorList>
            <person name="Luecker S."/>
            <person name="Luecker S."/>
        </authorList>
    </citation>
    <scope>NUCLEOTIDE SEQUENCE [LARGE SCALE GENOMIC DNA]</scope>
</reference>
<evidence type="ECO:0000313" key="1">
    <source>
        <dbReference type="EMBL" id="CUS39086.1"/>
    </source>
</evidence>
<proteinExistence type="predicted"/>
<dbReference type="STRING" id="1742973.COMA2_60147"/>
<keyword evidence="2" id="KW-1185">Reference proteome</keyword>
<dbReference type="AlphaFoldDB" id="A0A0S4LQ60"/>
<name>A0A0S4LQ60_9BACT</name>
<gene>
    <name evidence="1" type="ORF">COMA2_60147</name>
</gene>
<sequence length="150" mass="17609">MLQIPAHDLDGLFWDVQADRYGRRAAEDGRDTKLAGIARQEQWIVEGVYYTWLKPVFERADLIAVLQPHVFMRDLRIVRRFGYRKLGISTSKQEGFGDLYRLLLWNHQYDTANLKRAMECIEPYVHKFIHCRSADELVSRVLKSVNQSIV</sequence>
<protein>
    <submittedName>
        <fullName evidence="1">DNA topology modulation protein FlaR-related protein</fullName>
    </submittedName>
</protein>
<dbReference type="Proteomes" id="UP000198736">
    <property type="component" value="Unassembled WGS sequence"/>
</dbReference>
<dbReference type="PANTHER" id="PTHR37816:SF2">
    <property type="entry name" value="DNA TOPOLOGY MODULATION PROTEIN FLAR-RELATED PROTEIN"/>
    <property type="match status" value="1"/>
</dbReference>
<dbReference type="EMBL" id="CZPZ01000033">
    <property type="protein sequence ID" value="CUS39086.1"/>
    <property type="molecule type" value="Genomic_DNA"/>
</dbReference>